<reference evidence="1 2" key="1">
    <citation type="submission" date="2015-04" db="EMBL/GenBank/DDBJ databases">
        <authorList>
            <person name="Syromyatnikov M.Y."/>
            <person name="Popov V.N."/>
        </authorList>
    </citation>
    <scope>NUCLEOTIDE SEQUENCE [LARGE SCALE GENOMIC DNA]</scope>
</reference>
<protein>
    <submittedName>
        <fullName evidence="1">CLUMA_CG005243, isoform A</fullName>
    </submittedName>
</protein>
<dbReference type="AlphaFoldDB" id="A0A1J1HUA8"/>
<accession>A0A1J1HUA8</accession>
<dbReference type="Proteomes" id="UP000183832">
    <property type="component" value="Unassembled WGS sequence"/>
</dbReference>
<keyword evidence="2" id="KW-1185">Reference proteome</keyword>
<evidence type="ECO:0000313" key="1">
    <source>
        <dbReference type="EMBL" id="CRK91589.1"/>
    </source>
</evidence>
<name>A0A1J1HUA8_9DIPT</name>
<dbReference type="EMBL" id="CVRI01000021">
    <property type="protein sequence ID" value="CRK91589.1"/>
    <property type="molecule type" value="Genomic_DNA"/>
</dbReference>
<organism evidence="1 2">
    <name type="scientific">Clunio marinus</name>
    <dbReference type="NCBI Taxonomy" id="568069"/>
    <lineage>
        <taxon>Eukaryota</taxon>
        <taxon>Metazoa</taxon>
        <taxon>Ecdysozoa</taxon>
        <taxon>Arthropoda</taxon>
        <taxon>Hexapoda</taxon>
        <taxon>Insecta</taxon>
        <taxon>Pterygota</taxon>
        <taxon>Neoptera</taxon>
        <taxon>Endopterygota</taxon>
        <taxon>Diptera</taxon>
        <taxon>Nematocera</taxon>
        <taxon>Chironomoidea</taxon>
        <taxon>Chironomidae</taxon>
        <taxon>Clunio</taxon>
    </lineage>
</organism>
<gene>
    <name evidence="1" type="ORF">CLUMA_CG005243</name>
</gene>
<sequence>MEIVSSKDMMFKETRRNEMGVATEGIQYNKNNGFPMYSSCAINKRRKGTKMVSCNILLFILNTVGEIKTFHKFNLEVSVCKASKRKFDVIRILSCFDSIN</sequence>
<evidence type="ECO:0000313" key="2">
    <source>
        <dbReference type="Proteomes" id="UP000183832"/>
    </source>
</evidence>
<proteinExistence type="predicted"/>